<keyword evidence="15" id="KW-1185">Reference proteome</keyword>
<evidence type="ECO:0000256" key="11">
    <source>
        <dbReference type="SAM" id="Phobius"/>
    </source>
</evidence>
<accession>A0A1K2H3G8</accession>
<dbReference type="CDD" id="cd06225">
    <property type="entry name" value="HAMP"/>
    <property type="match status" value="1"/>
</dbReference>
<dbReference type="Pfam" id="PF02518">
    <property type="entry name" value="HATPase_c"/>
    <property type="match status" value="1"/>
</dbReference>
<gene>
    <name evidence="14" type="ORF">SAMN02745887_00039</name>
</gene>
<dbReference type="Gene3D" id="3.30.565.10">
    <property type="entry name" value="Histidine kinase-like ATPase, C-terminal domain"/>
    <property type="match status" value="1"/>
</dbReference>
<keyword evidence="5" id="KW-0808">Transferase</keyword>
<dbReference type="InterPro" id="IPR003594">
    <property type="entry name" value="HATPase_dom"/>
</dbReference>
<dbReference type="GO" id="GO:0005886">
    <property type="term" value="C:plasma membrane"/>
    <property type="evidence" value="ECO:0007669"/>
    <property type="project" value="TreeGrafter"/>
</dbReference>
<dbReference type="EMBL" id="FPKR01000001">
    <property type="protein sequence ID" value="SFZ70082.1"/>
    <property type="molecule type" value="Genomic_DNA"/>
</dbReference>
<reference evidence="14 15" key="1">
    <citation type="submission" date="2016-11" db="EMBL/GenBank/DDBJ databases">
        <authorList>
            <person name="Jaros S."/>
            <person name="Januszkiewicz K."/>
            <person name="Wedrychowicz H."/>
        </authorList>
    </citation>
    <scope>NUCLEOTIDE SEQUENCE [LARGE SCALE GENOMIC DNA]</scope>
    <source>
        <strain evidence="14 15">DSM 18899</strain>
    </source>
</reference>
<keyword evidence="7 14" id="KW-0418">Kinase</keyword>
<dbReference type="SUPFAM" id="SSF47384">
    <property type="entry name" value="Homodimeric domain of signal transducing histidine kinase"/>
    <property type="match status" value="1"/>
</dbReference>
<dbReference type="SUPFAM" id="SSF158472">
    <property type="entry name" value="HAMP domain-like"/>
    <property type="match status" value="1"/>
</dbReference>
<dbReference type="PANTHER" id="PTHR45436:SF8">
    <property type="entry name" value="HISTIDINE KINASE"/>
    <property type="match status" value="1"/>
</dbReference>
<evidence type="ECO:0000256" key="3">
    <source>
        <dbReference type="ARBA" id="ARBA00012438"/>
    </source>
</evidence>
<dbReference type="Pfam" id="PF00672">
    <property type="entry name" value="HAMP"/>
    <property type="match status" value="1"/>
</dbReference>
<feature type="transmembrane region" description="Helical" evidence="11">
    <location>
        <begin position="16"/>
        <end position="38"/>
    </location>
</feature>
<keyword evidence="8 11" id="KW-1133">Transmembrane helix</keyword>
<evidence type="ECO:0000256" key="8">
    <source>
        <dbReference type="ARBA" id="ARBA00022989"/>
    </source>
</evidence>
<dbReference type="STRING" id="1121279.SAMN02745887_00039"/>
<feature type="domain" description="HAMP" evidence="13">
    <location>
        <begin position="189"/>
        <end position="242"/>
    </location>
</feature>
<evidence type="ECO:0000256" key="7">
    <source>
        <dbReference type="ARBA" id="ARBA00022777"/>
    </source>
</evidence>
<dbReference type="SUPFAM" id="SSF55874">
    <property type="entry name" value="ATPase domain of HSP90 chaperone/DNA topoisomerase II/histidine kinase"/>
    <property type="match status" value="1"/>
</dbReference>
<dbReference type="Pfam" id="PF00512">
    <property type="entry name" value="HisKA"/>
    <property type="match status" value="1"/>
</dbReference>
<dbReference type="InterPro" id="IPR050428">
    <property type="entry name" value="TCS_sensor_his_kinase"/>
</dbReference>
<evidence type="ECO:0000259" key="13">
    <source>
        <dbReference type="PROSITE" id="PS50885"/>
    </source>
</evidence>
<dbReference type="InterPro" id="IPR004358">
    <property type="entry name" value="Sig_transdc_His_kin-like_C"/>
</dbReference>
<dbReference type="PANTHER" id="PTHR45436">
    <property type="entry name" value="SENSOR HISTIDINE KINASE YKOH"/>
    <property type="match status" value="1"/>
</dbReference>
<keyword evidence="10 11" id="KW-0472">Membrane</keyword>
<evidence type="ECO:0000256" key="4">
    <source>
        <dbReference type="ARBA" id="ARBA00022553"/>
    </source>
</evidence>
<evidence type="ECO:0000256" key="1">
    <source>
        <dbReference type="ARBA" id="ARBA00000085"/>
    </source>
</evidence>
<dbReference type="Gene3D" id="6.10.340.10">
    <property type="match status" value="1"/>
</dbReference>
<dbReference type="PROSITE" id="PS50109">
    <property type="entry name" value="HIS_KIN"/>
    <property type="match status" value="1"/>
</dbReference>
<comment type="subcellular location">
    <subcellularLocation>
        <location evidence="2">Membrane</location>
    </subcellularLocation>
</comment>
<feature type="domain" description="Histidine kinase" evidence="12">
    <location>
        <begin position="250"/>
        <end position="455"/>
    </location>
</feature>
<dbReference type="Proteomes" id="UP000186513">
    <property type="component" value="Unassembled WGS sequence"/>
</dbReference>
<dbReference type="AlphaFoldDB" id="A0A1K2H3G8"/>
<evidence type="ECO:0000313" key="14">
    <source>
        <dbReference type="EMBL" id="SFZ70082.1"/>
    </source>
</evidence>
<evidence type="ECO:0000256" key="10">
    <source>
        <dbReference type="ARBA" id="ARBA00023136"/>
    </source>
</evidence>
<keyword evidence="6 11" id="KW-0812">Transmembrane</keyword>
<proteinExistence type="predicted"/>
<evidence type="ECO:0000256" key="5">
    <source>
        <dbReference type="ARBA" id="ARBA00022679"/>
    </source>
</evidence>
<dbReference type="EC" id="2.7.13.3" evidence="3"/>
<evidence type="ECO:0000256" key="6">
    <source>
        <dbReference type="ARBA" id="ARBA00022692"/>
    </source>
</evidence>
<evidence type="ECO:0000256" key="9">
    <source>
        <dbReference type="ARBA" id="ARBA00023012"/>
    </source>
</evidence>
<dbReference type="SMART" id="SM00388">
    <property type="entry name" value="HisKA"/>
    <property type="match status" value="1"/>
</dbReference>
<dbReference type="SMART" id="SM00304">
    <property type="entry name" value="HAMP"/>
    <property type="match status" value="1"/>
</dbReference>
<comment type="catalytic activity">
    <reaction evidence="1">
        <text>ATP + protein L-histidine = ADP + protein N-phospho-L-histidine.</text>
        <dbReference type="EC" id="2.7.13.3"/>
    </reaction>
</comment>
<dbReference type="PRINTS" id="PR00344">
    <property type="entry name" value="BCTRLSENSOR"/>
</dbReference>
<dbReference type="SMART" id="SM00387">
    <property type="entry name" value="HATPase_c"/>
    <property type="match status" value="1"/>
</dbReference>
<dbReference type="InterPro" id="IPR003661">
    <property type="entry name" value="HisK_dim/P_dom"/>
</dbReference>
<evidence type="ECO:0000259" key="12">
    <source>
        <dbReference type="PROSITE" id="PS50109"/>
    </source>
</evidence>
<name>A0A1K2H3G8_9NEIS</name>
<evidence type="ECO:0000256" key="2">
    <source>
        <dbReference type="ARBA" id="ARBA00004370"/>
    </source>
</evidence>
<protein>
    <recommendedName>
        <fullName evidence="3">histidine kinase</fullName>
        <ecNumber evidence="3">2.7.13.3</ecNumber>
    </recommendedName>
</protein>
<dbReference type="InterPro" id="IPR036890">
    <property type="entry name" value="HATPase_C_sf"/>
</dbReference>
<dbReference type="InterPro" id="IPR003660">
    <property type="entry name" value="HAMP_dom"/>
</dbReference>
<dbReference type="InterPro" id="IPR036097">
    <property type="entry name" value="HisK_dim/P_sf"/>
</dbReference>
<feature type="transmembrane region" description="Helical" evidence="11">
    <location>
        <begin position="166"/>
        <end position="187"/>
    </location>
</feature>
<dbReference type="RefSeq" id="WP_084657994.1">
    <property type="nucleotide sequence ID" value="NZ_FPKR01000001.1"/>
</dbReference>
<evidence type="ECO:0000313" key="15">
    <source>
        <dbReference type="Proteomes" id="UP000186513"/>
    </source>
</evidence>
<dbReference type="InterPro" id="IPR005467">
    <property type="entry name" value="His_kinase_dom"/>
</dbReference>
<keyword evidence="4" id="KW-0597">Phosphoprotein</keyword>
<dbReference type="Gene3D" id="1.10.287.130">
    <property type="match status" value="1"/>
</dbReference>
<dbReference type="PROSITE" id="PS50885">
    <property type="entry name" value="HAMP"/>
    <property type="match status" value="1"/>
</dbReference>
<dbReference type="OrthoDB" id="9809766at2"/>
<organism evidence="14 15">
    <name type="scientific">Chitinimonas taiwanensis DSM 18899</name>
    <dbReference type="NCBI Taxonomy" id="1121279"/>
    <lineage>
        <taxon>Bacteria</taxon>
        <taxon>Pseudomonadati</taxon>
        <taxon>Pseudomonadota</taxon>
        <taxon>Betaproteobacteria</taxon>
        <taxon>Neisseriales</taxon>
        <taxon>Chitinibacteraceae</taxon>
        <taxon>Chitinimonas</taxon>
    </lineage>
</organism>
<dbReference type="CDD" id="cd00082">
    <property type="entry name" value="HisKA"/>
    <property type="match status" value="1"/>
</dbReference>
<dbReference type="GO" id="GO:0000155">
    <property type="term" value="F:phosphorelay sensor kinase activity"/>
    <property type="evidence" value="ECO:0007669"/>
    <property type="project" value="InterPro"/>
</dbReference>
<sequence>MPNSKPARVRAMRISYYTWFIIGLSALALGGVTVFALISYRETQGVMIAEFQAALREETTLLETIYQLQGRKALTEVVTARANANVDSSGNEPVAVYLLTDAKGKKLAGNLPAWPSAVSAEDESSLQFIDPISGDTVVAVVFLLYADQRLLVGRRAVFENVGRHLWRNYAVLVTTFLFASVAGGWAFTRLQRRRLGRITATAERIRRGHLDERIPQGRRRDEIEALIGQLNLMLDQVEALMQHARSTSSAIAHDLRHPISRLRNELEVLAETTDNPETRQRLEGLTADIDQILRIFQAVLRLGRLEAGAYPLHLETVDMVELIGDAVALYEPMAEAAGRQIRFTGTSCRRSVDRDLLFQAVANLLENALRHGGGDIEVSLQAAHLSVRDHGVGIAAADRERVLQPFVRLDESRSTAGSGLGLSLVRAISEAHHGRLQLDDAQPGLIASLWFDLDEQTAPTVPDGVSAAR</sequence>
<keyword evidence="9" id="KW-0902">Two-component regulatory system</keyword>